<keyword evidence="2" id="KW-1185">Reference proteome</keyword>
<evidence type="ECO:0000313" key="1">
    <source>
        <dbReference type="EMBL" id="ANE45619.1"/>
    </source>
</evidence>
<dbReference type="AlphaFoldDB" id="A0A172TEZ2"/>
<sequence>MNAQTLKYNISLTHIRLHTINVGIHLQQGEELIYAKFTRSVMKLYVIPKIWAKGGFNNRRSFEQK</sequence>
<dbReference type="KEGG" id="pswu:SY83_04105"/>
<organism evidence="1 2">
    <name type="scientific">Paenibacillus swuensis</name>
    <dbReference type="NCBI Taxonomy" id="1178515"/>
    <lineage>
        <taxon>Bacteria</taxon>
        <taxon>Bacillati</taxon>
        <taxon>Bacillota</taxon>
        <taxon>Bacilli</taxon>
        <taxon>Bacillales</taxon>
        <taxon>Paenibacillaceae</taxon>
        <taxon>Paenibacillus</taxon>
    </lineage>
</organism>
<evidence type="ECO:0000313" key="2">
    <source>
        <dbReference type="Proteomes" id="UP000076927"/>
    </source>
</evidence>
<gene>
    <name evidence="1" type="ORF">SY83_04105</name>
</gene>
<dbReference type="PATRIC" id="fig|1178515.4.peg.817"/>
<protein>
    <submittedName>
        <fullName evidence="1">Uncharacterized protein</fullName>
    </submittedName>
</protein>
<proteinExistence type="predicted"/>
<reference evidence="1 2" key="1">
    <citation type="submission" date="2015-01" db="EMBL/GenBank/DDBJ databases">
        <title>Paenibacillus swuensis/DY6/whole genome sequencing.</title>
        <authorList>
            <person name="Kim M.K."/>
            <person name="Srinivasan S."/>
            <person name="Lee J.-J."/>
        </authorList>
    </citation>
    <scope>NUCLEOTIDE SEQUENCE [LARGE SCALE GENOMIC DNA]</scope>
    <source>
        <strain evidence="1 2">DY6</strain>
    </source>
</reference>
<dbReference type="EMBL" id="CP011388">
    <property type="protein sequence ID" value="ANE45619.1"/>
    <property type="molecule type" value="Genomic_DNA"/>
</dbReference>
<accession>A0A172TEZ2</accession>
<dbReference type="Proteomes" id="UP000076927">
    <property type="component" value="Chromosome"/>
</dbReference>
<name>A0A172TEZ2_9BACL</name>